<dbReference type="CDD" id="cd06170">
    <property type="entry name" value="LuxR_C_like"/>
    <property type="match status" value="1"/>
</dbReference>
<accession>A0ABU2JZM0</accession>
<gene>
    <name evidence="8" type="ORF">RM844_29655</name>
</gene>
<dbReference type="InterPro" id="IPR011006">
    <property type="entry name" value="CheY-like_superfamily"/>
</dbReference>
<dbReference type="SMART" id="SM00448">
    <property type="entry name" value="REC"/>
    <property type="match status" value="1"/>
</dbReference>
<dbReference type="Proteomes" id="UP001183410">
    <property type="component" value="Unassembled WGS sequence"/>
</dbReference>
<feature type="domain" description="Response regulatory" evidence="7">
    <location>
        <begin position="9"/>
        <end position="129"/>
    </location>
</feature>
<name>A0ABU2JZM0_9ACTN</name>
<evidence type="ECO:0000256" key="1">
    <source>
        <dbReference type="ARBA" id="ARBA00022553"/>
    </source>
</evidence>
<dbReference type="InterPro" id="IPR058245">
    <property type="entry name" value="NreC/VraR/RcsB-like_REC"/>
</dbReference>
<dbReference type="PANTHER" id="PTHR43214">
    <property type="entry name" value="TWO-COMPONENT RESPONSE REGULATOR"/>
    <property type="match status" value="1"/>
</dbReference>
<feature type="modified residue" description="4-aspartylphosphate" evidence="5">
    <location>
        <position position="60"/>
    </location>
</feature>
<evidence type="ECO:0000313" key="9">
    <source>
        <dbReference type="Proteomes" id="UP001183410"/>
    </source>
</evidence>
<keyword evidence="1 5" id="KW-0597">Phosphoprotein</keyword>
<dbReference type="Gene3D" id="3.40.50.2300">
    <property type="match status" value="1"/>
</dbReference>
<evidence type="ECO:0000313" key="8">
    <source>
        <dbReference type="EMBL" id="MDT0270446.1"/>
    </source>
</evidence>
<dbReference type="PROSITE" id="PS50110">
    <property type="entry name" value="RESPONSE_REGULATORY"/>
    <property type="match status" value="1"/>
</dbReference>
<protein>
    <submittedName>
        <fullName evidence="8">Response regulator transcription factor</fullName>
    </submittedName>
</protein>
<dbReference type="EMBL" id="JAVREO010000027">
    <property type="protein sequence ID" value="MDT0270446.1"/>
    <property type="molecule type" value="Genomic_DNA"/>
</dbReference>
<keyword evidence="2" id="KW-0805">Transcription regulation</keyword>
<evidence type="ECO:0000259" key="7">
    <source>
        <dbReference type="PROSITE" id="PS50110"/>
    </source>
</evidence>
<sequence>MVGNAPPVSVVIADDEPVVREGLRLILETQDDLAVLGGADDGEQAVRLCAELRPQVLLLDVRMPGRDGLWTLRELARRELLGAGGTRVLMLTTFDLDAYLDEALAAGASGFLLKSSSYEELLAGVRATARGDGSLSPSLLRRVIDGYLAHHDRPSPDPADVERLDRLTARERDVLDLIGEGYNNQEIAQRLVVSGHTVKSHVSRLLAKTGCRDRGQAAALARRARERRR</sequence>
<dbReference type="PRINTS" id="PR00038">
    <property type="entry name" value="HTHLUXR"/>
</dbReference>
<evidence type="ECO:0000259" key="6">
    <source>
        <dbReference type="PROSITE" id="PS50043"/>
    </source>
</evidence>
<keyword evidence="3" id="KW-0238">DNA-binding</keyword>
<organism evidence="8 9">
    <name type="scientific">Streptomyces chisholmiae</name>
    <dbReference type="NCBI Taxonomy" id="3075540"/>
    <lineage>
        <taxon>Bacteria</taxon>
        <taxon>Bacillati</taxon>
        <taxon>Actinomycetota</taxon>
        <taxon>Actinomycetes</taxon>
        <taxon>Kitasatosporales</taxon>
        <taxon>Streptomycetaceae</taxon>
        <taxon>Streptomyces</taxon>
    </lineage>
</organism>
<dbReference type="SUPFAM" id="SSF46894">
    <property type="entry name" value="C-terminal effector domain of the bipartite response regulators"/>
    <property type="match status" value="1"/>
</dbReference>
<comment type="caution">
    <text evidence="8">The sequence shown here is derived from an EMBL/GenBank/DDBJ whole genome shotgun (WGS) entry which is preliminary data.</text>
</comment>
<feature type="domain" description="HTH luxR-type" evidence="6">
    <location>
        <begin position="160"/>
        <end position="225"/>
    </location>
</feature>
<evidence type="ECO:0000256" key="2">
    <source>
        <dbReference type="ARBA" id="ARBA00023015"/>
    </source>
</evidence>
<keyword evidence="9" id="KW-1185">Reference proteome</keyword>
<dbReference type="InterPro" id="IPR039420">
    <property type="entry name" value="WalR-like"/>
</dbReference>
<evidence type="ECO:0000256" key="4">
    <source>
        <dbReference type="ARBA" id="ARBA00023163"/>
    </source>
</evidence>
<evidence type="ECO:0000256" key="3">
    <source>
        <dbReference type="ARBA" id="ARBA00023125"/>
    </source>
</evidence>
<dbReference type="InterPro" id="IPR001789">
    <property type="entry name" value="Sig_transdc_resp-reg_receiver"/>
</dbReference>
<dbReference type="Pfam" id="PF00196">
    <property type="entry name" value="GerE"/>
    <property type="match status" value="1"/>
</dbReference>
<reference evidence="9" key="1">
    <citation type="submission" date="2023-07" db="EMBL/GenBank/DDBJ databases">
        <title>30 novel species of actinomycetes from the DSMZ collection.</title>
        <authorList>
            <person name="Nouioui I."/>
        </authorList>
    </citation>
    <scope>NUCLEOTIDE SEQUENCE [LARGE SCALE GENOMIC DNA]</scope>
    <source>
        <strain evidence="9">DSM 44915</strain>
    </source>
</reference>
<dbReference type="PROSITE" id="PS50043">
    <property type="entry name" value="HTH_LUXR_2"/>
    <property type="match status" value="1"/>
</dbReference>
<proteinExistence type="predicted"/>
<dbReference type="Pfam" id="PF00072">
    <property type="entry name" value="Response_reg"/>
    <property type="match status" value="1"/>
</dbReference>
<dbReference type="CDD" id="cd17535">
    <property type="entry name" value="REC_NarL-like"/>
    <property type="match status" value="1"/>
</dbReference>
<keyword evidence="4" id="KW-0804">Transcription</keyword>
<dbReference type="SMART" id="SM00421">
    <property type="entry name" value="HTH_LUXR"/>
    <property type="match status" value="1"/>
</dbReference>
<dbReference type="InterPro" id="IPR000792">
    <property type="entry name" value="Tscrpt_reg_LuxR_C"/>
</dbReference>
<dbReference type="RefSeq" id="WP_311670511.1">
    <property type="nucleotide sequence ID" value="NZ_JAVREO010000027.1"/>
</dbReference>
<dbReference type="PANTHER" id="PTHR43214:SF24">
    <property type="entry name" value="TRANSCRIPTIONAL REGULATORY PROTEIN NARL-RELATED"/>
    <property type="match status" value="1"/>
</dbReference>
<dbReference type="InterPro" id="IPR016032">
    <property type="entry name" value="Sig_transdc_resp-reg_C-effctor"/>
</dbReference>
<dbReference type="SUPFAM" id="SSF52172">
    <property type="entry name" value="CheY-like"/>
    <property type="match status" value="1"/>
</dbReference>
<dbReference type="PROSITE" id="PS00622">
    <property type="entry name" value="HTH_LUXR_1"/>
    <property type="match status" value="1"/>
</dbReference>
<evidence type="ECO:0000256" key="5">
    <source>
        <dbReference type="PROSITE-ProRule" id="PRU00169"/>
    </source>
</evidence>